<evidence type="ECO:0000256" key="1">
    <source>
        <dbReference type="SAM" id="MobiDB-lite"/>
    </source>
</evidence>
<evidence type="ECO:0000313" key="3">
    <source>
        <dbReference type="EMBL" id="EML1474165.1"/>
    </source>
</evidence>
<protein>
    <submittedName>
        <fullName evidence="3">Type VI secretion system protein TssA</fullName>
    </submittedName>
</protein>
<gene>
    <name evidence="3" type="primary">tssA</name>
    <name evidence="3" type="ORF">QEG54_004993</name>
</gene>
<organism evidence="3">
    <name type="scientific">Pluralibacter gergoviae</name>
    <name type="common">Enterobacter gergoviae</name>
    <dbReference type="NCBI Taxonomy" id="61647"/>
    <lineage>
        <taxon>Bacteria</taxon>
        <taxon>Pseudomonadati</taxon>
        <taxon>Pseudomonadota</taxon>
        <taxon>Gammaproteobacteria</taxon>
        <taxon>Enterobacterales</taxon>
        <taxon>Enterobacteriaceae</taxon>
        <taxon>Pluralibacter</taxon>
    </lineage>
</organism>
<dbReference type="Pfam" id="PF16989">
    <property type="entry name" value="T6SS_VasJ"/>
    <property type="match status" value="1"/>
</dbReference>
<dbReference type="PANTHER" id="PTHR37024">
    <property type="entry name" value="TYPE VI SECRETION SYSTEM DUF2094 AND IMPA-RELATED DOMAIN PROTEIN"/>
    <property type="match status" value="1"/>
</dbReference>
<feature type="region of interest" description="Disordered" evidence="1">
    <location>
        <begin position="197"/>
        <end position="217"/>
    </location>
</feature>
<dbReference type="InterPro" id="IPR017739">
    <property type="entry name" value="T6SS-assoc_VCA0119"/>
</dbReference>
<accession>A0AAI9GRF3</accession>
<feature type="domain" description="ImpA N-terminal" evidence="2">
    <location>
        <begin position="33"/>
        <end position="137"/>
    </location>
</feature>
<name>A0AAI9GRF3_PLUGE</name>
<dbReference type="InterPro" id="IPR010657">
    <property type="entry name" value="ImpA_N"/>
</dbReference>
<dbReference type="PANTHER" id="PTHR37024:SF5">
    <property type="entry name" value="IMPA N-TERMINAL DOMAIN-CONTAINING PROTEIN"/>
    <property type="match status" value="1"/>
</dbReference>
<evidence type="ECO:0000259" key="2">
    <source>
        <dbReference type="Pfam" id="PF06812"/>
    </source>
</evidence>
<dbReference type="Pfam" id="PF06812">
    <property type="entry name" value="ImpA_N"/>
    <property type="match status" value="1"/>
</dbReference>
<sequence>MTALQRLCEACAVEEEVQLTQTRSHMSRWARWLEPIPGDQPAGEDPGYDDGFQRIREEVNKLSGIDTGLICRLCETLLTTVSKDLRVVTFYTWARLHQDGETGLAEGLELLAAMLERFGAQLHPVRPRSRKSALEWLGSSRMTDSLSLSPEVEPAMMRRIAGALLLAERALEALPEEARPALTALYQALENRMAQSGGADTLVPQTSREESAPSVSGAVPAAGALSSGRDLLDQAKALAKYLRSQPDGWLAGHHLMKSVRWDTLNALPPLDAAGRTRLAPPKPDNRAHLRRLYLQKSWSELLEQTDTLLAQGVNHLWLDVQWYAWQAVFRLDGDGVRADILCADMKGLLTRLPGLEALAFSDGTPFADEVTLQWINDRVLDGGSGWKAEPVAAVTAGDDILSLEPEVLAKADSEGIETALGWLQARPGYASARDQWLMRLLMARVSEQYGKNELALHLLGELESGAGNFTLAQWTPELLFEVRARRLKLLRAKAGRSEAERVRLQPEMDALLGGLIALDAARAAVLCG</sequence>
<dbReference type="RefSeq" id="WP_048288684.1">
    <property type="nucleotide sequence ID" value="NZ_CACVCI010000001.1"/>
</dbReference>
<reference evidence="3" key="1">
    <citation type="submission" date="2024-02" db="EMBL/GenBank/DDBJ databases">
        <authorList>
            <consortium name="Clinical and Environmental Microbiology Branch: Whole genome sequencing antimicrobial resistance pathogens in the healthcare setting"/>
        </authorList>
    </citation>
    <scope>NUCLEOTIDE SEQUENCE</scope>
    <source>
        <strain evidence="3">2021DK-00143</strain>
    </source>
</reference>
<dbReference type="NCBIfam" id="TIGR03362">
    <property type="entry name" value="VI_chp_7"/>
    <property type="match status" value="1"/>
</dbReference>
<comment type="caution">
    <text evidence="3">The sequence shown here is derived from an EMBL/GenBank/DDBJ whole genome shotgun (WGS) entry which is preliminary data.</text>
</comment>
<dbReference type="AlphaFoldDB" id="A0AAI9GRF3"/>
<dbReference type="EMBL" id="ABLOKC030000043">
    <property type="protein sequence ID" value="EML1474165.1"/>
    <property type="molecule type" value="Genomic_DNA"/>
</dbReference>
<proteinExistence type="predicted"/>